<gene>
    <name evidence="1" type="ORF">MNBD_ALPHA03-353</name>
</gene>
<protein>
    <submittedName>
        <fullName evidence="1">Uncharacterized protein</fullName>
    </submittedName>
</protein>
<evidence type="ECO:0000313" key="1">
    <source>
        <dbReference type="EMBL" id="VAX02610.1"/>
    </source>
</evidence>
<dbReference type="PROSITE" id="PS51257">
    <property type="entry name" value="PROKAR_LIPOPROTEIN"/>
    <property type="match status" value="1"/>
</dbReference>
<accession>A0A3B1AWK6</accession>
<feature type="non-terminal residue" evidence="1">
    <location>
        <position position="90"/>
    </location>
</feature>
<dbReference type="AlphaFoldDB" id="A0A3B1AWK6"/>
<sequence length="90" mass="10100">MKNALRILLTAVSATALMALSGCDKIEKEPAVDENIWVSETAEKRANIYTDYTLTSDLSHLSDNQKQMISLLIDTSVIMDDLYWQQAYGD</sequence>
<reference evidence="1" key="1">
    <citation type="submission" date="2018-06" db="EMBL/GenBank/DDBJ databases">
        <authorList>
            <person name="Zhirakovskaya E."/>
        </authorList>
    </citation>
    <scope>NUCLEOTIDE SEQUENCE</scope>
</reference>
<organism evidence="1">
    <name type="scientific">hydrothermal vent metagenome</name>
    <dbReference type="NCBI Taxonomy" id="652676"/>
    <lineage>
        <taxon>unclassified sequences</taxon>
        <taxon>metagenomes</taxon>
        <taxon>ecological metagenomes</taxon>
    </lineage>
</organism>
<name>A0A3B1AWK6_9ZZZZ</name>
<dbReference type="EMBL" id="UOFW01000018">
    <property type="protein sequence ID" value="VAX02610.1"/>
    <property type="molecule type" value="Genomic_DNA"/>
</dbReference>
<proteinExistence type="predicted"/>